<evidence type="ECO:0000256" key="6">
    <source>
        <dbReference type="HAMAP-Rule" id="MF_01106"/>
    </source>
</evidence>
<comment type="subunit">
    <text evidence="2 6">Heterotetramer of two alpha and two beta chains.</text>
</comment>
<organism evidence="7 8">
    <name type="scientific">Bacillus daqingensis</name>
    <dbReference type="NCBI Taxonomy" id="872396"/>
    <lineage>
        <taxon>Bacteria</taxon>
        <taxon>Bacillati</taxon>
        <taxon>Bacillota</taxon>
        <taxon>Bacilli</taxon>
        <taxon>Bacillales</taxon>
        <taxon>Bacillaceae</taxon>
        <taxon>Bacillus</taxon>
    </lineage>
</organism>
<evidence type="ECO:0000256" key="2">
    <source>
        <dbReference type="ARBA" id="ARBA00011475"/>
    </source>
</evidence>
<evidence type="ECO:0000256" key="3">
    <source>
        <dbReference type="ARBA" id="ARBA00022679"/>
    </source>
</evidence>
<accession>A0ABV9NU76</accession>
<dbReference type="PANTHER" id="PTHR23100">
    <property type="entry name" value="ARGININE BIOSYNTHESIS BIFUNCTIONAL PROTEIN ARGJ"/>
    <property type="match status" value="1"/>
</dbReference>
<dbReference type="InterPro" id="IPR042195">
    <property type="entry name" value="ArgJ_beta_C"/>
</dbReference>
<comment type="caution">
    <text evidence="7">The sequence shown here is derived from an EMBL/GenBank/DDBJ whole genome shotgun (WGS) entry which is preliminary data.</text>
</comment>
<dbReference type="InterPro" id="IPR016117">
    <property type="entry name" value="ArgJ-like_dom_sf"/>
</dbReference>
<comment type="catalytic activity">
    <reaction evidence="6">
        <text>L-glutamate + acetyl-CoA = N-acetyl-L-glutamate + CoA + H(+)</text>
        <dbReference type="Rhea" id="RHEA:24292"/>
        <dbReference type="ChEBI" id="CHEBI:15378"/>
        <dbReference type="ChEBI" id="CHEBI:29985"/>
        <dbReference type="ChEBI" id="CHEBI:44337"/>
        <dbReference type="ChEBI" id="CHEBI:57287"/>
        <dbReference type="ChEBI" id="CHEBI:57288"/>
        <dbReference type="EC" id="2.3.1.1"/>
    </reaction>
</comment>
<feature type="active site" description="Nucleophile" evidence="6">
    <location>
        <position position="195"/>
    </location>
</feature>
<dbReference type="Gene3D" id="3.60.70.12">
    <property type="entry name" value="L-amino peptidase D-ALA esterase/amidase"/>
    <property type="match status" value="1"/>
</dbReference>
<comment type="catalytic activity">
    <reaction evidence="6">
        <text>N(2)-acetyl-L-ornithine + L-glutamate = N-acetyl-L-glutamate + L-ornithine</text>
        <dbReference type="Rhea" id="RHEA:15349"/>
        <dbReference type="ChEBI" id="CHEBI:29985"/>
        <dbReference type="ChEBI" id="CHEBI:44337"/>
        <dbReference type="ChEBI" id="CHEBI:46911"/>
        <dbReference type="ChEBI" id="CHEBI:57805"/>
        <dbReference type="EC" id="2.3.1.35"/>
    </reaction>
</comment>
<evidence type="ECO:0000256" key="1">
    <source>
        <dbReference type="ARBA" id="ARBA00006774"/>
    </source>
</evidence>
<keyword evidence="6" id="KW-0028">Amino-acid biosynthesis</keyword>
<comment type="function">
    <text evidence="6">Catalyzes two activities which are involved in the cyclic version of arginine biosynthesis: the synthesis of N-acetylglutamate from glutamate and acetyl-CoA as the acetyl donor, and of ornithine by transacetylation between N(2)-acetylornithine and glutamate.</text>
</comment>
<dbReference type="SUPFAM" id="SSF56266">
    <property type="entry name" value="DmpA/ArgJ-like"/>
    <property type="match status" value="1"/>
</dbReference>
<dbReference type="EMBL" id="JBHSGK010000003">
    <property type="protein sequence ID" value="MFC4735781.1"/>
    <property type="molecule type" value="Genomic_DNA"/>
</dbReference>
<keyword evidence="8" id="KW-1185">Reference proteome</keyword>
<feature type="site" description="Cleavage; by autolysis" evidence="6">
    <location>
        <begin position="194"/>
        <end position="195"/>
    </location>
</feature>
<dbReference type="InterPro" id="IPR002813">
    <property type="entry name" value="Arg_biosynth_ArgJ"/>
</dbReference>
<dbReference type="NCBIfam" id="TIGR00120">
    <property type="entry name" value="ArgJ"/>
    <property type="match status" value="1"/>
</dbReference>
<sequence>MSMTLVNIVSSINIKGGVTSPKGFFSGGTHCGLRRKKLDFGWLYSSVPAKAAAVYTQNAFQAAPLKVTQESIAEEQKLQLIVVNSANANACTGKQGLENARLTRKYAAEEAGLPEHLVAVQSTGLIGVQLPMDKVETGIRSINLASQDAASFERAILTTDTCTKHASVECEIEGKQVTIGGAAKGSGMIDPNMATMLAYITTDADVSQDALKSLLKKTTDKTYNQITVDGDSSTNDTVVVLANGAAGTTELDESHPEWGAFEEAFTKLSQELAKKIARDGEGATKLIEVQIEGAATPADAGKIAKSIISSNLVKTAIHGADPNWGRIVCAAGYSGASMKSEAVDVYLGPIQVVSEGLPLDFDEPEASAYLTQSDIHIKVKLEDGTGAAQAWGCDLSYEYVRINASYRT</sequence>
<feature type="site" description="Involved in the stabilization of negative charge on the oxyanion by the formation of the oxyanion hole" evidence="6">
    <location>
        <position position="123"/>
    </location>
</feature>
<dbReference type="EC" id="2.3.1.35" evidence="6"/>
<dbReference type="Proteomes" id="UP001595896">
    <property type="component" value="Unassembled WGS sequence"/>
</dbReference>
<keyword evidence="6" id="KW-0511">Multifunctional enzyme</keyword>
<comment type="pathway">
    <text evidence="6">Amino-acid biosynthesis; L-arginine biosynthesis; N(2)-acetyl-L-ornithine from L-glutamate: step 1/4.</text>
</comment>
<feature type="binding site" evidence="6">
    <location>
        <position position="184"/>
    </location>
    <ligand>
        <name>substrate</name>
    </ligand>
</feature>
<keyword evidence="6" id="KW-0055">Arginine biosynthesis</keyword>
<feature type="binding site" evidence="6">
    <location>
        <position position="195"/>
    </location>
    <ligand>
        <name>substrate</name>
    </ligand>
</feature>
<evidence type="ECO:0000256" key="4">
    <source>
        <dbReference type="ARBA" id="ARBA00022813"/>
    </source>
</evidence>
<dbReference type="Pfam" id="PF01960">
    <property type="entry name" value="ArgJ"/>
    <property type="match status" value="1"/>
</dbReference>
<feature type="binding site" evidence="6">
    <location>
        <position position="408"/>
    </location>
    <ligand>
        <name>substrate</name>
    </ligand>
</feature>
<feature type="binding site" evidence="6">
    <location>
        <position position="158"/>
    </location>
    <ligand>
        <name>substrate</name>
    </ligand>
</feature>
<comment type="subcellular location">
    <subcellularLocation>
        <location evidence="6">Cytoplasm</location>
    </subcellularLocation>
</comment>
<evidence type="ECO:0000256" key="5">
    <source>
        <dbReference type="ARBA" id="ARBA00023315"/>
    </source>
</evidence>
<dbReference type="RefSeq" id="WP_377908569.1">
    <property type="nucleotide sequence ID" value="NZ_JBHSGK010000003.1"/>
</dbReference>
<feature type="chain" id="PRO_5044939426" description="Arginine biosynthesis bifunctional protein ArgJ beta chain" evidence="6">
    <location>
        <begin position="195"/>
        <end position="408"/>
    </location>
</feature>
<dbReference type="NCBIfam" id="NF003802">
    <property type="entry name" value="PRK05388.1"/>
    <property type="match status" value="1"/>
</dbReference>
<dbReference type="Gene3D" id="3.10.20.340">
    <property type="entry name" value="ArgJ beta chain, C-terminal domain"/>
    <property type="match status" value="1"/>
</dbReference>
<comment type="similarity">
    <text evidence="1 6">Belongs to the ArgJ family.</text>
</comment>
<proteinExistence type="inferred from homology"/>
<name>A0ABV9NU76_9BACI</name>
<gene>
    <name evidence="6 7" type="primary">argJ</name>
    <name evidence="7" type="ORF">ACFO4L_04200</name>
</gene>
<reference evidence="8" key="1">
    <citation type="journal article" date="2019" name="Int. J. Syst. Evol. Microbiol.">
        <title>The Global Catalogue of Microorganisms (GCM) 10K type strain sequencing project: providing services to taxonomists for standard genome sequencing and annotation.</title>
        <authorList>
            <consortium name="The Broad Institute Genomics Platform"/>
            <consortium name="The Broad Institute Genome Sequencing Center for Infectious Disease"/>
            <person name="Wu L."/>
            <person name="Ma J."/>
        </authorList>
    </citation>
    <scope>NUCLEOTIDE SEQUENCE [LARGE SCALE GENOMIC DNA]</scope>
    <source>
        <strain evidence="8">JCM 12165</strain>
    </source>
</reference>
<feature type="binding site" evidence="6">
    <location>
        <position position="281"/>
    </location>
    <ligand>
        <name>substrate</name>
    </ligand>
</feature>
<dbReference type="GO" id="GO:0004358">
    <property type="term" value="F:L-glutamate N-acetyltransferase activity, acting on acetyl-L-ornithine as donor"/>
    <property type="evidence" value="ECO:0007669"/>
    <property type="project" value="UniProtKB-EC"/>
</dbReference>
<dbReference type="EC" id="2.3.1.1" evidence="6"/>
<keyword evidence="5 6" id="KW-0012">Acyltransferase</keyword>
<feature type="binding site" evidence="6">
    <location>
        <position position="403"/>
    </location>
    <ligand>
        <name>substrate</name>
    </ligand>
</feature>
<evidence type="ECO:0000313" key="8">
    <source>
        <dbReference type="Proteomes" id="UP001595896"/>
    </source>
</evidence>
<evidence type="ECO:0000313" key="7">
    <source>
        <dbReference type="EMBL" id="MFC4735781.1"/>
    </source>
</evidence>
<dbReference type="PANTHER" id="PTHR23100:SF0">
    <property type="entry name" value="ARGININE BIOSYNTHESIS BIFUNCTIONAL PROTEIN ARGJ, MITOCHONDRIAL"/>
    <property type="match status" value="1"/>
</dbReference>
<keyword evidence="3 6" id="KW-0808">Transferase</keyword>
<keyword evidence="6" id="KW-0963">Cytoplasm</keyword>
<dbReference type="CDD" id="cd02152">
    <property type="entry name" value="OAT"/>
    <property type="match status" value="1"/>
</dbReference>
<protein>
    <recommendedName>
        <fullName evidence="6">Arginine biosynthesis bifunctional protein ArgJ</fullName>
    </recommendedName>
    <domain>
        <recommendedName>
            <fullName evidence="6">Glutamate N-acetyltransferase</fullName>
            <ecNumber evidence="6">2.3.1.35</ecNumber>
        </recommendedName>
        <alternativeName>
            <fullName evidence="6">Ornithine acetyltransferase</fullName>
            <shortName evidence="6">OATase</shortName>
        </alternativeName>
        <alternativeName>
            <fullName evidence="6">Ornithine transacetylase</fullName>
        </alternativeName>
    </domain>
    <domain>
        <recommendedName>
            <fullName evidence="6">Amino-acid acetyltransferase</fullName>
            <ecNumber evidence="6">2.3.1.1</ecNumber>
        </recommendedName>
        <alternativeName>
            <fullName evidence="6">N-acetylglutamate synthase</fullName>
            <shortName evidence="6">AGSase</shortName>
        </alternativeName>
    </domain>
    <component>
        <recommendedName>
            <fullName evidence="6">Arginine biosynthesis bifunctional protein ArgJ alpha chain</fullName>
        </recommendedName>
    </component>
    <component>
        <recommendedName>
            <fullName evidence="6">Arginine biosynthesis bifunctional protein ArgJ beta chain</fullName>
        </recommendedName>
    </component>
</protein>
<comment type="pathway">
    <text evidence="6">Amino-acid biosynthesis; L-arginine biosynthesis; L-ornithine and N-acetyl-L-glutamate from L-glutamate and N(2)-acetyl-L-ornithine (cyclic): step 1/1.</text>
</comment>
<feature type="chain" id="PRO_5044939427" description="Arginine biosynthesis bifunctional protein ArgJ alpha chain" evidence="6">
    <location>
        <begin position="1"/>
        <end position="194"/>
    </location>
</feature>
<dbReference type="HAMAP" id="MF_01106">
    <property type="entry name" value="ArgJ"/>
    <property type="match status" value="1"/>
</dbReference>
<dbReference type="Gene3D" id="3.30.2330.10">
    <property type="entry name" value="arginine biosynthesis bifunctional protein suprefamily"/>
    <property type="match status" value="1"/>
</dbReference>
<feature type="site" description="Involved in the stabilization of negative charge on the oxyanion by the formation of the oxyanion hole" evidence="6">
    <location>
        <position position="124"/>
    </location>
</feature>
<keyword evidence="4 6" id="KW-0068">Autocatalytic cleavage</keyword>